<dbReference type="EMBL" id="BRXZ01002002">
    <property type="protein sequence ID" value="GMH51961.1"/>
    <property type="molecule type" value="Genomic_DNA"/>
</dbReference>
<comment type="caution">
    <text evidence="8">The sequence shown here is derived from an EMBL/GenBank/DDBJ whole genome shotgun (WGS) entry which is preliminary data.</text>
</comment>
<dbReference type="InterPro" id="IPR003582">
    <property type="entry name" value="ShKT_dom"/>
</dbReference>
<reference evidence="8" key="1">
    <citation type="submission" date="2022-07" db="EMBL/GenBank/DDBJ databases">
        <title>Genome analysis of Parmales, a sister group of diatoms, reveals the evolutionary specialization of diatoms from phago-mixotrophs to photoautotrophs.</title>
        <authorList>
            <person name="Ban H."/>
            <person name="Sato S."/>
            <person name="Yoshikawa S."/>
            <person name="Kazumasa Y."/>
            <person name="Nakamura Y."/>
            <person name="Ichinomiya M."/>
            <person name="Saitoh K."/>
            <person name="Sato N."/>
            <person name="Blanc-Mathieu R."/>
            <person name="Endo H."/>
            <person name="Kuwata A."/>
            <person name="Ogata H."/>
        </authorList>
    </citation>
    <scope>NUCLEOTIDE SEQUENCE</scope>
</reference>
<feature type="non-terminal residue" evidence="8">
    <location>
        <position position="3034"/>
    </location>
</feature>
<feature type="domain" description="ShKT" evidence="7">
    <location>
        <begin position="1918"/>
        <end position="1962"/>
    </location>
</feature>
<evidence type="ECO:0000259" key="7">
    <source>
        <dbReference type="PROSITE" id="PS51670"/>
    </source>
</evidence>
<feature type="region of interest" description="Disordered" evidence="6">
    <location>
        <begin position="1377"/>
        <end position="1401"/>
    </location>
</feature>
<evidence type="ECO:0000256" key="6">
    <source>
        <dbReference type="SAM" id="MobiDB-lite"/>
    </source>
</evidence>
<sequence length="3034" mass="325071">LVLGVYISGSIDSLNEKASVTIVDPLAGTPPTKHLINLFSNSSSNLTALSSLNLTSGDVVVFNNLRRESEGGGGGKKKNTDVEKGAEQVVWKYDHWREGLNAPFVHRVLGAGQICRLWGAPKASGGSAISECVKECCGLSLKKGIGVEETTIKRLADWAFAEGEAVAYSKGGGSQERAVTKLIKDIVKDACSSASGVKCTVRGRVITLEDDGGICSKQQGNNKTRRSSANSKRTSCWCTLSDGDGGLDSTIVLHGIPTRLLKPLKAAMKINQSVLVNACIVRTNDLKHGDGRGPEVVRDGGVMGDGVFLFATDETTVIVLADEEVDEGEEMGAEMNEEENFAGILWEDGHGNPSPIKRSRRLMDSGTSFRVTLTPSTPRSALPCEDINAFCPPSVVLAFLLSIPSIDVVKDETLAKQVCKLMSSAVTDGTQFNWMLEKGKHFQCTYIFTAQNTPPSRLRALHNSMRTLPLLLVLVTGHFFSAVNADCSSAAAACELQEQTILEGPIPSSPLSGVASKNYYRASIDVDLVHSSNNAYDLFEDSDRLYDYTLTLSSIYGRNTVLISVSGENGAFPTDISDADFHNEGEHSVTGAIVNLPLSKLLSLDAARSGSSRSNGDMTGKIYIKVVVLNEAALTGESSYNLAFTRMWQSHVDASGHEKYDSSINPPAPLFLPTSTPYIFSSKVTRIGVNPNSGPTSTFYVTYSITQPAYTPMTISLSTLTGNTLRLKMASSTSSSGISINDAKSCPAATTSQDVTCGTPLSGVHSYITLPSSPSITVHQVIVFPSNYESSTDNRAVYTIVATRASSTHPTQLLSSATILDVPPPAISGSSALNTYSFYLLSVPPSSNSFSLSVNPQSTSSNPALYINRDSFFLGYEGSGDDAEATWSSDRPGHQRETINVVSTDASFIHGGGNYYVTVANPVTDSPQPFTISPVTESGNPIYLQPGSPLHDSLTEGHYRYYQYYVGSGVDADKSVVIDVTPNYGDPDVYVGCKFLAASDAHPNDGFPSMLPGHFNGSSTLPFEDSIIVSSSLDDSPPATDGNSIVQDCPIIYIAIYAFPMPNGGDSARKCDYSITAVPAGGVTSITAGTTYEGTVFRNTYNYYTINIGTESISLDILMHRTYGDPDVYIKNGVTDGEVASKTNFDFSSINDQYHDDQVTIGEGQICTECTVSIAVVGFTKSHYSLTVVASDVITILSDGKPFKEGVGNGVTQDFMYRNTDDGDVMIIMTMLSGLAFMTAAENRTFANPEHCLLGSPCKKDYSAEQADISMIIMSGRKAGDTTYIGITGEDEDANGVGGGAMFTLMTRNMGGSGSGHVISLLAGIPQNYVSLSETDLAYFQVRLGSGHDDLTISLQPRSGGFIMYAKKCSGTGCETSLPGPDDHISQSTCSNEPRDLKMSRNETDGSSYLIAVAPCGGDAGGEYTITGNVASTVLTLSMGQSVTDYTKKDDYAQFKVYNSERGKEIFFMLTSLSGDCDLFVSTSPNPTREVHMWGQSRMGSDAITIYPENANYCDDCYYFIGIYGFDESYFSLLATLKDDTPTVLYPGMPQNDHVVESGVNHYAFQFIRTSSDASAESESITIDLTPAFGDPDIFVIVSNGEGEGGNGGRGHPGPFNYDYDSMANNQVADRVVIRTNTDKFNSLCPLVASSCRLQIAITGFHESDFVLLVKTDVSVTRLAIDVPFQGTLARRSYEYFKVSVGSVDDTLQLALTQTAGQSVLFASCTAENPTVAEHEFRSSSGFETTTEIRGDSLQSRGCTSFPADVYIGVYNNMTDLTSSFLLTASLVGGDGDGGGGGEGGGDNPTRLPHGTLLSGDVAYHHFEYYRVMIGEGDTGEDLAISATVASGDVDLYVSYDWENRPYWDDTGGGVKNFLWSSAHSGSSFDEAVTISGLNPGDHPSYIVGVLGTYSSSDSSSCTDDNDFPSQANCEWLVGNGVMDCDGYFCDSCLFSHNCDKTCNFCADSGTPQGTSTYTIVADTSSTIISLIDGIPVTGYVGTHEYKYFRTTVVDPNTDVMISLTPLNGGDPDLYGDFAPIRFPNRTHHSFLSMGFHEDTTQLQSTFIENNCGGESAFDDGGCDIYIGVYGWNHSRFTIMSKIDYGWSSPTLLVDGQPQSDSVAKGQYRYYEKHVGVEEGAIISFTLSPTSGDPDLYLTNSRDREPGRFEYDLKSMGMAGADSIIIRPGDELYCVDCIFYLAVYGFKDSDYSIVAASGMTMLTCGTVANGIAAANEMVYYTYYHTGDTGDLEIIMTALTGDPDLYVTAGAGAAVLPTVDDYMWAARKMGSDGLVISEDDPNYCENCEYNIGVFAWSSPSTFTLMMNGGECMMNLLPGRPQAGNLDAGEMKYYKMSLRTGADDLQISLTAGYGDGDIYVKELRDGEQWNRNNLPVQDDEETYDYTSAGVSNDELFISGPHDGATTFIIGVYASSSMAYNIMGTFFQEPIILLEGVPQRHYVGEGQTEKFVFNVDRKDRDIMITTTAITGDPDILVSYDNSDPYCMQEAAGNSFTTRCGNFTWKANDYHDDQLVISHDSPCSTSNGDSCDDTRVFEGGVFHVGMYGFEASSFSVVVNYFGGVTALVGGRPQTGETGRASICGRRDSQGGCVGSDIREGEVGYFEYRLGSDDWGRGGTHVSFGVTPRCEDEYGGSTNPGCASGPPMTVYVKVCLEESSVDGGCTVNDMYPTAGNSDLSEAVEGGERTTVFIANDPAHPGNPGTCKPTKDGGKCVYYIAVEGEEGSLETGKFDIVAQTPENIGVIPCRPSPPPDGLINWGVENLGSNSKKSMSYEVCGGDLVSGGVLDVSLEECSGNLRLLICDGDGGCEGIVPSAEDYSVASTEGETCTAGAGDFGEEVCEINYDMFPRVVVGKGNDGAKVDTYFMTVTGSGTYNLRIASVPAGKGVPVLKEGGEGVGVEGGRGGGGAKLTWAAGLVDVGDVEGGTSSLIDYEVYYVRKELYEAKEGEYDGTEKEINVVSRCGLQHMVDAVQEDINADVNTVDYGMIYKDNKDAKVEELEFGEGELVEGEVYNFYVVGKCD</sequence>
<evidence type="ECO:0000256" key="3">
    <source>
        <dbReference type="ARBA" id="ARBA00022525"/>
    </source>
</evidence>
<gene>
    <name evidence="8" type="ORF">TrRE_jg1540</name>
</gene>
<protein>
    <recommendedName>
        <fullName evidence="7">ShKT domain-containing protein</fullName>
    </recommendedName>
</protein>
<evidence type="ECO:0000256" key="5">
    <source>
        <dbReference type="ARBA" id="ARBA00023180"/>
    </source>
</evidence>
<dbReference type="GO" id="GO:0005576">
    <property type="term" value="C:extracellular region"/>
    <property type="evidence" value="ECO:0007669"/>
    <property type="project" value="UniProtKB-SubCell"/>
</dbReference>
<name>A0A9W6ZGR1_9STRA</name>
<dbReference type="PANTHER" id="PTHR31703:SF2">
    <property type="entry name" value="UPF0669 PROTEIN C6ORF120"/>
    <property type="match status" value="1"/>
</dbReference>
<evidence type="ECO:0000256" key="1">
    <source>
        <dbReference type="ARBA" id="ARBA00004613"/>
    </source>
</evidence>
<keyword evidence="4" id="KW-0732">Signal</keyword>
<feature type="non-terminal residue" evidence="8">
    <location>
        <position position="1"/>
    </location>
</feature>
<keyword evidence="3" id="KW-0964">Secreted</keyword>
<dbReference type="Proteomes" id="UP001165082">
    <property type="component" value="Unassembled WGS sequence"/>
</dbReference>
<dbReference type="InterPro" id="IPR031420">
    <property type="entry name" value="UPF0669"/>
</dbReference>
<accession>A0A9W6ZGR1</accession>
<evidence type="ECO:0000313" key="8">
    <source>
        <dbReference type="EMBL" id="GMH51961.1"/>
    </source>
</evidence>
<dbReference type="Gene3D" id="2.60.120.380">
    <property type="match status" value="4"/>
</dbReference>
<proteinExistence type="inferred from homology"/>
<dbReference type="OrthoDB" id="188939at2759"/>
<evidence type="ECO:0000256" key="2">
    <source>
        <dbReference type="ARBA" id="ARBA00008960"/>
    </source>
</evidence>
<keyword evidence="5" id="KW-0325">Glycoprotein</keyword>
<comment type="similarity">
    <text evidence="2">Belongs to the UPF0669 family.</text>
</comment>
<organism evidence="8 9">
    <name type="scientific">Triparma retinervis</name>
    <dbReference type="NCBI Taxonomy" id="2557542"/>
    <lineage>
        <taxon>Eukaryota</taxon>
        <taxon>Sar</taxon>
        <taxon>Stramenopiles</taxon>
        <taxon>Ochrophyta</taxon>
        <taxon>Bolidophyceae</taxon>
        <taxon>Parmales</taxon>
        <taxon>Triparmaceae</taxon>
        <taxon>Triparma</taxon>
    </lineage>
</organism>
<dbReference type="PROSITE" id="PS51670">
    <property type="entry name" value="SHKT"/>
    <property type="match status" value="1"/>
</dbReference>
<evidence type="ECO:0000256" key="4">
    <source>
        <dbReference type="ARBA" id="ARBA00022729"/>
    </source>
</evidence>
<keyword evidence="9" id="KW-1185">Reference proteome</keyword>
<comment type="subcellular location">
    <subcellularLocation>
        <location evidence="1">Secreted</location>
    </subcellularLocation>
</comment>
<evidence type="ECO:0000313" key="9">
    <source>
        <dbReference type="Proteomes" id="UP001165082"/>
    </source>
</evidence>
<dbReference type="PANTHER" id="PTHR31703">
    <property type="entry name" value="UPF0669 PROTEIN C6ORF120"/>
    <property type="match status" value="1"/>
</dbReference>